<dbReference type="OrthoDB" id="5381201at2759"/>
<gene>
    <name evidence="1" type="ORF">K458DRAFT_387766</name>
</gene>
<organism evidence="1 2">
    <name type="scientific">Lentithecium fluviatile CBS 122367</name>
    <dbReference type="NCBI Taxonomy" id="1168545"/>
    <lineage>
        <taxon>Eukaryota</taxon>
        <taxon>Fungi</taxon>
        <taxon>Dikarya</taxon>
        <taxon>Ascomycota</taxon>
        <taxon>Pezizomycotina</taxon>
        <taxon>Dothideomycetes</taxon>
        <taxon>Pleosporomycetidae</taxon>
        <taxon>Pleosporales</taxon>
        <taxon>Massarineae</taxon>
        <taxon>Lentitheciaceae</taxon>
        <taxon>Lentithecium</taxon>
    </lineage>
</organism>
<proteinExistence type="predicted"/>
<accession>A0A6G1J6H2</accession>
<reference evidence="1" key="1">
    <citation type="journal article" date="2020" name="Stud. Mycol.">
        <title>101 Dothideomycetes genomes: a test case for predicting lifestyles and emergence of pathogens.</title>
        <authorList>
            <person name="Haridas S."/>
            <person name="Albert R."/>
            <person name="Binder M."/>
            <person name="Bloem J."/>
            <person name="Labutti K."/>
            <person name="Salamov A."/>
            <person name="Andreopoulos B."/>
            <person name="Baker S."/>
            <person name="Barry K."/>
            <person name="Bills G."/>
            <person name="Bluhm B."/>
            <person name="Cannon C."/>
            <person name="Castanera R."/>
            <person name="Culley D."/>
            <person name="Daum C."/>
            <person name="Ezra D."/>
            <person name="Gonzalez J."/>
            <person name="Henrissat B."/>
            <person name="Kuo A."/>
            <person name="Liang C."/>
            <person name="Lipzen A."/>
            <person name="Lutzoni F."/>
            <person name="Magnuson J."/>
            <person name="Mondo S."/>
            <person name="Nolan M."/>
            <person name="Ohm R."/>
            <person name="Pangilinan J."/>
            <person name="Park H.-J."/>
            <person name="Ramirez L."/>
            <person name="Alfaro M."/>
            <person name="Sun H."/>
            <person name="Tritt A."/>
            <person name="Yoshinaga Y."/>
            <person name="Zwiers L.-H."/>
            <person name="Turgeon B."/>
            <person name="Goodwin S."/>
            <person name="Spatafora J."/>
            <person name="Crous P."/>
            <person name="Grigoriev I."/>
        </authorList>
    </citation>
    <scope>NUCLEOTIDE SEQUENCE</scope>
    <source>
        <strain evidence="1">CBS 122367</strain>
    </source>
</reference>
<dbReference type="EMBL" id="MU005578">
    <property type="protein sequence ID" value="KAF2685811.1"/>
    <property type="molecule type" value="Genomic_DNA"/>
</dbReference>
<evidence type="ECO:0000313" key="1">
    <source>
        <dbReference type="EMBL" id="KAF2685811.1"/>
    </source>
</evidence>
<evidence type="ECO:0000313" key="2">
    <source>
        <dbReference type="Proteomes" id="UP000799291"/>
    </source>
</evidence>
<dbReference type="AlphaFoldDB" id="A0A6G1J6H2"/>
<sequence>MAHINQYVRGLIDVLHRSTGEWLKQESIWDEVCSRAPANVDPQLTLLQVGAKRLGDAIRGRVGGRYSLRTNFWWAVTRYLCHADFDSPEAREAIVKALDQIDVIATNSAKEINLVRETCDKEHQDVVLVGGCDYSPNHWIVTQGEAGLGRGFIPENSAVGLAAQMGILSYVKAKLSYNPELLNPGASRISLLENAALGFEYQSLCKAVSRHAMNPPFGVERVETVKYPLMQGADPRIADKGEENTVQSEVQRVLERMMERLLDHPGGGEEKKKKTKCLREVSQLFSGSHQSQFTSSEAVELLKPQTRRMIMTIGQRKDERDE</sequence>
<protein>
    <submittedName>
        <fullName evidence="1">Uncharacterized protein</fullName>
    </submittedName>
</protein>
<name>A0A6G1J6H2_9PLEO</name>
<dbReference type="Proteomes" id="UP000799291">
    <property type="component" value="Unassembled WGS sequence"/>
</dbReference>
<keyword evidence="2" id="KW-1185">Reference proteome</keyword>